<evidence type="ECO:0000256" key="1">
    <source>
        <dbReference type="ARBA" id="ARBA00004613"/>
    </source>
</evidence>
<comment type="similarity">
    <text evidence="2">Belongs to the beta-2-microglobulin family.</text>
</comment>
<accession>A0A9D3PCZ7</accession>
<gene>
    <name evidence="9" type="ORF">MATL_G00260060</name>
</gene>
<dbReference type="OrthoDB" id="9949628at2759"/>
<dbReference type="GO" id="GO:0042612">
    <property type="term" value="C:MHC class I protein complex"/>
    <property type="evidence" value="ECO:0007669"/>
    <property type="project" value="UniProtKB-KW"/>
</dbReference>
<dbReference type="GO" id="GO:0010038">
    <property type="term" value="P:response to metal ion"/>
    <property type="evidence" value="ECO:0007669"/>
    <property type="project" value="UniProtKB-ARBA"/>
</dbReference>
<dbReference type="Proteomes" id="UP001046870">
    <property type="component" value="Chromosome 25"/>
</dbReference>
<dbReference type="EMBL" id="JAFDVH010000025">
    <property type="protein sequence ID" value="KAG7454466.1"/>
    <property type="molecule type" value="Genomic_DNA"/>
</dbReference>
<comment type="subcellular location">
    <subcellularLocation>
        <location evidence="1">Secreted</location>
    </subcellularLocation>
</comment>
<dbReference type="PANTHER" id="PTHR19944:SF62">
    <property type="entry name" value="BETA-2-MICROGLOBULIN"/>
    <property type="match status" value="1"/>
</dbReference>
<dbReference type="Pfam" id="PF07654">
    <property type="entry name" value="C1-set"/>
    <property type="match status" value="1"/>
</dbReference>
<sequence length="142" mass="16063">MGRGLPLDHSFPTFPFGLLEVKTKNSSKMKLLFVVLSIVLFSVDAKVSHPKVQVYSRNPGEFGKSNTLICHVSGFHPPDISITLLKDGVEIPNAKQTDLAFEQSWQFHLTKTVAFTPQKGETYTCRVRHIQDAKNYNWEPDM</sequence>
<dbReference type="AlphaFoldDB" id="A0A9D3PCZ7"/>
<dbReference type="PANTHER" id="PTHR19944">
    <property type="entry name" value="MHC CLASS II-RELATED"/>
    <property type="match status" value="1"/>
</dbReference>
<evidence type="ECO:0000313" key="10">
    <source>
        <dbReference type="Proteomes" id="UP001046870"/>
    </source>
</evidence>
<comment type="caution">
    <text evidence="9">The sequence shown here is derived from an EMBL/GenBank/DDBJ whole genome shotgun (WGS) entry which is preliminary data.</text>
</comment>
<proteinExistence type="inferred from homology"/>
<dbReference type="InterPro" id="IPR050160">
    <property type="entry name" value="MHC/Immunoglobulin"/>
</dbReference>
<evidence type="ECO:0000256" key="3">
    <source>
        <dbReference type="ARBA" id="ARBA00018767"/>
    </source>
</evidence>
<dbReference type="InterPro" id="IPR003006">
    <property type="entry name" value="Ig/MHC_CS"/>
</dbReference>
<dbReference type="PROSITE" id="PS50835">
    <property type="entry name" value="IG_LIKE"/>
    <property type="match status" value="1"/>
</dbReference>
<keyword evidence="7" id="KW-0393">Immunoglobulin domain</keyword>
<evidence type="ECO:0000256" key="2">
    <source>
        <dbReference type="ARBA" id="ARBA00009564"/>
    </source>
</evidence>
<dbReference type="InterPro" id="IPR013783">
    <property type="entry name" value="Ig-like_fold"/>
</dbReference>
<protein>
    <recommendedName>
        <fullName evidence="3">Beta-2-microglobulin</fullName>
    </recommendedName>
</protein>
<dbReference type="SUPFAM" id="SSF48726">
    <property type="entry name" value="Immunoglobulin"/>
    <property type="match status" value="1"/>
</dbReference>
<reference evidence="9" key="1">
    <citation type="submission" date="2021-01" db="EMBL/GenBank/DDBJ databases">
        <authorList>
            <person name="Zahm M."/>
            <person name="Roques C."/>
            <person name="Cabau C."/>
            <person name="Klopp C."/>
            <person name="Donnadieu C."/>
            <person name="Jouanno E."/>
            <person name="Lampietro C."/>
            <person name="Louis A."/>
            <person name="Herpin A."/>
            <person name="Echchiki A."/>
            <person name="Berthelot C."/>
            <person name="Parey E."/>
            <person name="Roest-Crollius H."/>
            <person name="Braasch I."/>
            <person name="Postlethwait J."/>
            <person name="Bobe J."/>
            <person name="Montfort J."/>
            <person name="Bouchez O."/>
            <person name="Begum T."/>
            <person name="Mejri S."/>
            <person name="Adams A."/>
            <person name="Chen W.-J."/>
            <person name="Guiguen Y."/>
        </authorList>
    </citation>
    <scope>NUCLEOTIDE SEQUENCE</scope>
    <source>
        <strain evidence="9">YG-15Mar2019-1</strain>
        <tissue evidence="9">Brain</tissue>
    </source>
</reference>
<evidence type="ECO:0000256" key="7">
    <source>
        <dbReference type="ARBA" id="ARBA00023319"/>
    </source>
</evidence>
<keyword evidence="4" id="KW-0490">MHC I</keyword>
<dbReference type="GO" id="GO:0002474">
    <property type="term" value="P:antigen processing and presentation of peptide antigen via MHC class I"/>
    <property type="evidence" value="ECO:0007669"/>
    <property type="project" value="UniProtKB-KW"/>
</dbReference>
<evidence type="ECO:0000313" key="9">
    <source>
        <dbReference type="EMBL" id="KAG7454466.1"/>
    </source>
</evidence>
<dbReference type="Gene3D" id="2.60.40.10">
    <property type="entry name" value="Immunoglobulins"/>
    <property type="match status" value="1"/>
</dbReference>
<dbReference type="SMART" id="SM00407">
    <property type="entry name" value="IGc1"/>
    <property type="match status" value="1"/>
</dbReference>
<dbReference type="GO" id="GO:0005576">
    <property type="term" value="C:extracellular region"/>
    <property type="evidence" value="ECO:0007669"/>
    <property type="project" value="UniProtKB-SubCell"/>
</dbReference>
<dbReference type="InterPro" id="IPR003597">
    <property type="entry name" value="Ig_C1-set"/>
</dbReference>
<feature type="domain" description="Ig-like" evidence="8">
    <location>
        <begin position="50"/>
        <end position="137"/>
    </location>
</feature>
<dbReference type="InterPro" id="IPR007110">
    <property type="entry name" value="Ig-like_dom"/>
</dbReference>
<name>A0A9D3PCZ7_MEGAT</name>
<dbReference type="InterPro" id="IPR036179">
    <property type="entry name" value="Ig-like_dom_sf"/>
</dbReference>
<dbReference type="PROSITE" id="PS00290">
    <property type="entry name" value="IG_MHC"/>
    <property type="match status" value="1"/>
</dbReference>
<evidence type="ECO:0000256" key="4">
    <source>
        <dbReference type="ARBA" id="ARBA00022451"/>
    </source>
</evidence>
<keyword evidence="5" id="KW-0964">Secreted</keyword>
<dbReference type="FunFam" id="2.60.40.10:FF:001005">
    <property type="entry name" value="Beta-2-microglobulin"/>
    <property type="match status" value="1"/>
</dbReference>
<keyword evidence="6" id="KW-0391">Immunity</keyword>
<evidence type="ECO:0000259" key="8">
    <source>
        <dbReference type="PROSITE" id="PS50835"/>
    </source>
</evidence>
<evidence type="ECO:0000256" key="5">
    <source>
        <dbReference type="ARBA" id="ARBA00022525"/>
    </source>
</evidence>
<keyword evidence="10" id="KW-1185">Reference proteome</keyword>
<evidence type="ECO:0000256" key="6">
    <source>
        <dbReference type="ARBA" id="ARBA00022859"/>
    </source>
</evidence>
<organism evidence="9 10">
    <name type="scientific">Megalops atlanticus</name>
    <name type="common">Tarpon</name>
    <name type="synonym">Clupea gigantea</name>
    <dbReference type="NCBI Taxonomy" id="7932"/>
    <lineage>
        <taxon>Eukaryota</taxon>
        <taxon>Metazoa</taxon>
        <taxon>Chordata</taxon>
        <taxon>Craniata</taxon>
        <taxon>Vertebrata</taxon>
        <taxon>Euteleostomi</taxon>
        <taxon>Actinopterygii</taxon>
        <taxon>Neopterygii</taxon>
        <taxon>Teleostei</taxon>
        <taxon>Elopiformes</taxon>
        <taxon>Megalopidae</taxon>
        <taxon>Megalops</taxon>
    </lineage>
</organism>